<dbReference type="AlphaFoldDB" id="A0A9D2IT24"/>
<feature type="transmembrane region" description="Helical" evidence="2">
    <location>
        <begin position="217"/>
        <end position="238"/>
    </location>
</feature>
<proteinExistence type="predicted"/>
<reference evidence="3" key="2">
    <citation type="submission" date="2021-04" db="EMBL/GenBank/DDBJ databases">
        <authorList>
            <person name="Gilroy R."/>
        </authorList>
    </citation>
    <scope>NUCLEOTIDE SEQUENCE</scope>
    <source>
        <strain evidence="3">14324</strain>
    </source>
</reference>
<evidence type="ECO:0000256" key="2">
    <source>
        <dbReference type="SAM" id="Phobius"/>
    </source>
</evidence>
<feature type="transmembrane region" description="Helical" evidence="2">
    <location>
        <begin position="191"/>
        <end position="211"/>
    </location>
</feature>
<feature type="region of interest" description="Disordered" evidence="1">
    <location>
        <begin position="72"/>
        <end position="107"/>
    </location>
</feature>
<reference evidence="3" key="1">
    <citation type="journal article" date="2021" name="PeerJ">
        <title>Extensive microbial diversity within the chicken gut microbiome revealed by metagenomics and culture.</title>
        <authorList>
            <person name="Gilroy R."/>
            <person name="Ravi A."/>
            <person name="Getino M."/>
            <person name="Pursley I."/>
            <person name="Horton D.L."/>
            <person name="Alikhan N.F."/>
            <person name="Baker D."/>
            <person name="Gharbi K."/>
            <person name="Hall N."/>
            <person name="Watson M."/>
            <person name="Adriaenssens E.M."/>
            <person name="Foster-Nyarko E."/>
            <person name="Jarju S."/>
            <person name="Secka A."/>
            <person name="Antonio M."/>
            <person name="Oren A."/>
            <person name="Chaudhuri R.R."/>
            <person name="La Ragione R."/>
            <person name="Hildebrand F."/>
            <person name="Pallen M.J."/>
        </authorList>
    </citation>
    <scope>NUCLEOTIDE SEQUENCE</scope>
    <source>
        <strain evidence="3">14324</strain>
    </source>
</reference>
<evidence type="ECO:0000256" key="1">
    <source>
        <dbReference type="SAM" id="MobiDB-lite"/>
    </source>
</evidence>
<gene>
    <name evidence="3" type="ORF">IAA21_03075</name>
</gene>
<keyword evidence="2" id="KW-0812">Transmembrane</keyword>
<keyword evidence="2" id="KW-0472">Membrane</keyword>
<evidence type="ECO:0000313" key="3">
    <source>
        <dbReference type="EMBL" id="HIZ21765.1"/>
    </source>
</evidence>
<sequence length="268" mass="29143">MNRMQFMEQLEKLLSDISQEERREALDFYNGYFDDAGEENEAEVIRELGSPAKAAAIIKAGLKENSADYGEYTERGYEDPRSREPSQMPETYHGAAKTGSRSGQERNASWSYQRGRTFGRARAGASTDAGTEKKVQEKKKNSAAVTLVLILLVLFSPLLCAEAEGILGVVLAVILLPFIFTFALGAAAVALFLGGIACLAAAIPICAIYPAAGILTIGIGLLLFAFCILFLTALVAAAGKMLPWLWGKCTETCRNLFNNKERKDGERV</sequence>
<dbReference type="Pfam" id="PF22564">
    <property type="entry name" value="HAAS"/>
    <property type="match status" value="1"/>
</dbReference>
<feature type="transmembrane region" description="Helical" evidence="2">
    <location>
        <begin position="142"/>
        <end position="159"/>
    </location>
</feature>
<keyword evidence="2" id="KW-1133">Transmembrane helix</keyword>
<dbReference type="EMBL" id="DXBU01000041">
    <property type="protein sequence ID" value="HIZ21765.1"/>
    <property type="molecule type" value="Genomic_DNA"/>
</dbReference>
<dbReference type="Proteomes" id="UP000824041">
    <property type="component" value="Unassembled WGS sequence"/>
</dbReference>
<protein>
    <submittedName>
        <fullName evidence="3">DUF1700 domain-containing protein</fullName>
    </submittedName>
</protein>
<accession>A0A9D2IT24</accession>
<name>A0A9D2IT24_9FIRM</name>
<feature type="transmembrane region" description="Helical" evidence="2">
    <location>
        <begin position="165"/>
        <end position="184"/>
    </location>
</feature>
<evidence type="ECO:0000313" key="4">
    <source>
        <dbReference type="Proteomes" id="UP000824041"/>
    </source>
</evidence>
<comment type="caution">
    <text evidence="3">The sequence shown here is derived from an EMBL/GenBank/DDBJ whole genome shotgun (WGS) entry which is preliminary data.</text>
</comment>
<organism evidence="3 4">
    <name type="scientific">Candidatus Blautia faecigallinarum</name>
    <dbReference type="NCBI Taxonomy" id="2838488"/>
    <lineage>
        <taxon>Bacteria</taxon>
        <taxon>Bacillati</taxon>
        <taxon>Bacillota</taxon>
        <taxon>Clostridia</taxon>
        <taxon>Lachnospirales</taxon>
        <taxon>Lachnospiraceae</taxon>
        <taxon>Blautia</taxon>
    </lineage>
</organism>
<feature type="compositionally biased region" description="Basic and acidic residues" evidence="1">
    <location>
        <begin position="72"/>
        <end position="84"/>
    </location>
</feature>